<accession>A0ABY4TAY8</accession>
<evidence type="ECO:0000313" key="3">
    <source>
        <dbReference type="Proteomes" id="UP001056383"/>
    </source>
</evidence>
<keyword evidence="3" id="KW-1185">Reference proteome</keyword>
<sequence length="51" mass="5667">MTDPQAAGRSPYREEGDGHEFRHPQDVYATVPGRPPIGPVFTIRCSCACHR</sequence>
<feature type="region of interest" description="Disordered" evidence="1">
    <location>
        <begin position="1"/>
        <end position="33"/>
    </location>
</feature>
<organism evidence="2 3">
    <name type="scientific">Streptomyces sudanensis</name>
    <dbReference type="NCBI Taxonomy" id="436397"/>
    <lineage>
        <taxon>Bacteria</taxon>
        <taxon>Bacillati</taxon>
        <taxon>Actinomycetota</taxon>
        <taxon>Actinomycetes</taxon>
        <taxon>Kitasatosporales</taxon>
        <taxon>Streptomycetaceae</taxon>
        <taxon>Streptomyces</taxon>
    </lineage>
</organism>
<evidence type="ECO:0000313" key="2">
    <source>
        <dbReference type="EMBL" id="URN16131.1"/>
    </source>
</evidence>
<proteinExistence type="predicted"/>
<dbReference type="RefSeq" id="WP_158684363.1">
    <property type="nucleotide sequence ID" value="NZ_CP095474.1"/>
</dbReference>
<feature type="compositionally biased region" description="Basic and acidic residues" evidence="1">
    <location>
        <begin position="11"/>
        <end position="25"/>
    </location>
</feature>
<protein>
    <submittedName>
        <fullName evidence="2">Uncharacterized protein</fullName>
    </submittedName>
</protein>
<evidence type="ECO:0000256" key="1">
    <source>
        <dbReference type="SAM" id="MobiDB-lite"/>
    </source>
</evidence>
<dbReference type="EMBL" id="CP095474">
    <property type="protein sequence ID" value="URN16131.1"/>
    <property type="molecule type" value="Genomic_DNA"/>
</dbReference>
<gene>
    <name evidence="2" type="ORF">MW084_09430</name>
</gene>
<dbReference type="Proteomes" id="UP001056383">
    <property type="component" value="Chromosome"/>
</dbReference>
<reference evidence="2" key="1">
    <citation type="submission" date="2022-04" db="EMBL/GenBank/DDBJ databases">
        <title>Systematic whole-genome sequencing reveals an unexpected diversity among actinomycetoma pathogens and provides insights into their antibacterial susceptibilities.</title>
        <authorList>
            <person name="Watson A.K."/>
            <person name="Kepplinger B."/>
            <person name="Bakhiet S.M."/>
            <person name="Mhmoud N.A."/>
            <person name="Chapman J."/>
            <person name="Allenby N."/>
            <person name="Mickiewicz K."/>
            <person name="Goodfellow M."/>
            <person name="Fahal A.H."/>
            <person name="Errington J."/>
        </authorList>
    </citation>
    <scope>NUCLEOTIDE SEQUENCE</scope>
    <source>
        <strain evidence="2">SD 504</strain>
    </source>
</reference>
<name>A0ABY4TAY8_9ACTN</name>